<protein>
    <recommendedName>
        <fullName evidence="4">Lipoprotein</fullName>
    </recommendedName>
</protein>
<gene>
    <name evidence="2" type="ORF">NCTC10672_00263</name>
</gene>
<dbReference type="RefSeq" id="WP_262054136.1">
    <property type="nucleotide sequence ID" value="NZ_UGHY01000002.1"/>
</dbReference>
<reference evidence="2 3" key="1">
    <citation type="submission" date="2018-06" db="EMBL/GenBank/DDBJ databases">
        <authorList>
            <consortium name="Pathogen Informatics"/>
            <person name="Doyle S."/>
        </authorList>
    </citation>
    <scope>NUCLEOTIDE SEQUENCE [LARGE SCALE GENOMIC DNA]</scope>
    <source>
        <strain evidence="2 3">NCTC10672</strain>
    </source>
</reference>
<accession>A0A377JFF2</accession>
<evidence type="ECO:0008006" key="4">
    <source>
        <dbReference type="Google" id="ProtNLM"/>
    </source>
</evidence>
<dbReference type="EMBL" id="UGHY01000002">
    <property type="protein sequence ID" value="STP02858.1"/>
    <property type="molecule type" value="Genomic_DNA"/>
</dbReference>
<name>A0A377JFF2_HAEPA</name>
<feature type="chain" id="PRO_5016730161" description="Lipoprotein" evidence="1">
    <location>
        <begin position="20"/>
        <end position="121"/>
    </location>
</feature>
<feature type="signal peptide" evidence="1">
    <location>
        <begin position="1"/>
        <end position="19"/>
    </location>
</feature>
<evidence type="ECO:0000313" key="2">
    <source>
        <dbReference type="EMBL" id="STP02858.1"/>
    </source>
</evidence>
<dbReference type="Proteomes" id="UP000254186">
    <property type="component" value="Unassembled WGS sequence"/>
</dbReference>
<sequence length="121" mass="14120">MRFILLLLLSLTLFGCSFGGFQPPPPHDHWQLHNEKALFPNSDPDVLTKYLARRKKDMKDCGMDYVVGESDNPEVNLCLEKKGWYLEAGPICEERTMWNRPACIQWRKKHSKPDAKPWGKY</sequence>
<keyword evidence="1" id="KW-0732">Signal</keyword>
<dbReference type="PROSITE" id="PS51257">
    <property type="entry name" value="PROKAR_LIPOPROTEIN"/>
    <property type="match status" value="1"/>
</dbReference>
<organism evidence="2 3">
    <name type="scientific">Haemophilus parainfluenzae</name>
    <dbReference type="NCBI Taxonomy" id="729"/>
    <lineage>
        <taxon>Bacteria</taxon>
        <taxon>Pseudomonadati</taxon>
        <taxon>Pseudomonadota</taxon>
        <taxon>Gammaproteobacteria</taxon>
        <taxon>Pasteurellales</taxon>
        <taxon>Pasteurellaceae</taxon>
        <taxon>Haemophilus</taxon>
    </lineage>
</organism>
<evidence type="ECO:0000313" key="3">
    <source>
        <dbReference type="Proteomes" id="UP000254186"/>
    </source>
</evidence>
<evidence type="ECO:0000256" key="1">
    <source>
        <dbReference type="SAM" id="SignalP"/>
    </source>
</evidence>
<proteinExistence type="predicted"/>
<dbReference type="AlphaFoldDB" id="A0A377JFF2"/>